<protein>
    <submittedName>
        <fullName evidence="3">FtsX-like permease family protein</fullName>
    </submittedName>
</protein>
<feature type="region of interest" description="Disordered" evidence="1">
    <location>
        <begin position="629"/>
        <end position="648"/>
    </location>
</feature>
<evidence type="ECO:0000313" key="5">
    <source>
        <dbReference type="Proteomes" id="UP000598054"/>
    </source>
</evidence>
<keyword evidence="5" id="KW-1185">Reference proteome</keyword>
<feature type="transmembrane region" description="Helical" evidence="2">
    <location>
        <begin position="335"/>
        <end position="360"/>
    </location>
</feature>
<name>A0ABD7D1R1_9ACTN</name>
<dbReference type="Proteomes" id="UP000623926">
    <property type="component" value="Chromosome"/>
</dbReference>
<gene>
    <name evidence="4" type="ORF">I6J41_10480</name>
    <name evidence="3" type="ORF">I6J42_23105</name>
</gene>
<dbReference type="EMBL" id="CP070245">
    <property type="protein sequence ID" value="QRV36615.1"/>
    <property type="molecule type" value="Genomic_DNA"/>
</dbReference>
<dbReference type="AlphaFoldDB" id="A0ABD7D1R1"/>
<evidence type="ECO:0000256" key="2">
    <source>
        <dbReference type="SAM" id="Phobius"/>
    </source>
</evidence>
<evidence type="ECO:0000256" key="1">
    <source>
        <dbReference type="SAM" id="MobiDB-lite"/>
    </source>
</evidence>
<dbReference type="PANTHER" id="PTHR30572">
    <property type="entry name" value="MEMBRANE COMPONENT OF TRANSPORTER-RELATED"/>
    <property type="match status" value="1"/>
</dbReference>
<feature type="transmembrane region" description="Helical" evidence="2">
    <location>
        <begin position="459"/>
        <end position="477"/>
    </location>
</feature>
<accession>A0ABD7D1R1</accession>
<dbReference type="Proteomes" id="UP000598054">
    <property type="component" value="Chromosome"/>
</dbReference>
<evidence type="ECO:0000313" key="3">
    <source>
        <dbReference type="EMBL" id="QRV36615.1"/>
    </source>
</evidence>
<dbReference type="EMBL" id="CP070249">
    <property type="protein sequence ID" value="QRV41120.1"/>
    <property type="molecule type" value="Genomic_DNA"/>
</dbReference>
<sequence>MSDGKRASEAPWIRTRLRTAPGAASALAVLVLVTAFLAAAFPRAVDAYETKGLRHDITTAPPSRSVVEIARPQPGLELPQEQREAATRSDELARVGGKLLKALPAPLRADTSSVAYGVRTTKAVVATEPWLPRPDAVPPRLSYAAQSGLEEHATLVEGAWPATPAEVTEKSGAVQGVVTEETASLLKVKVGATIALPASLRKTVTVTITGIIAPRDPLGSYWSADPLMRSPSLVPDPGSPFPVFFWTGTVLLAKDAGPVLLGTAAEPALYWRVPPDATALTGPDGSRLRAAVATLESGPGLLKVREIAGGTAVVGTGLGHLVEANARMRDAISPVIAVAALGIGSVAAVVLLMTGALVAGRRRAELALMRSRGGSLRGIGGRLLAETAVTVLPATALGLLLATLLVGEGRWWPGALAAAGVGLLVCVALPLRTTLQHIRPVLSTPREDMVSARPSRRRTVVELTLLVLAVAAVTALRRRGTSTEGGTDLLVSAAPVLVALIAALVLVRLHPLPLRLATRPMARLRGAIGFLSLARAGRSSAGGALPLLALLLALATAAFGGSVVAGIGDARDDAALASVGADARISGRSERTTLPEDLVRTVSGLDGVRNAAPVRVEYGIALPAPASDAAAADGDGGTGTGSGTEAGAATDSRVAALVGVDPASYARAARAAGLPEFPDERLRPDGAGARTAGDGSDRVLPVIASPGVAARLGKEPRALKTLSGDFTVRVVGTTERAAAVSPTDFLIVDSRSLERGAPTTLLLTGTPDPGKLRAAVIGGGEKYSVQLRSEERARYVDTPMQAGAERIYLTAVAAGAGYALLAVLLSLLQTAPERKTLLARLRTMGLTTAQGRRLLAFEATPQAVLAAGGGLFTGWAAIALLSPGIDLVPLALAGAAGSDTSPVTLRTDLWSLGLPAAGVVVLTAAVAGVQAWWASRRGSITELRAGDSR</sequence>
<feature type="transmembrane region" description="Helical" evidence="2">
    <location>
        <begin position="381"/>
        <end position="405"/>
    </location>
</feature>
<keyword evidence="2" id="KW-0812">Transmembrane</keyword>
<keyword evidence="2" id="KW-0472">Membrane</keyword>
<proteinExistence type="predicted"/>
<dbReference type="RefSeq" id="WP_030116565.1">
    <property type="nucleotide sequence ID" value="NZ_CP070242.1"/>
</dbReference>
<feature type="compositionally biased region" description="Gly residues" evidence="1">
    <location>
        <begin position="634"/>
        <end position="644"/>
    </location>
</feature>
<dbReference type="InterPro" id="IPR050250">
    <property type="entry name" value="Macrolide_Exporter_MacB"/>
</dbReference>
<reference evidence="5 6" key="1">
    <citation type="submission" date="2021-02" db="EMBL/GenBank/DDBJ databases">
        <title>FDA dAtabase for Regulatory Grade micrObial Sequences (FDA-ARGOS): Supporting development and validation of Infectious Disease Dx tests.</title>
        <authorList>
            <person name="Sproer C."/>
            <person name="Gronow S."/>
            <person name="Severitt S."/>
            <person name="Schroder I."/>
            <person name="Tallon L."/>
            <person name="Sadzewicz L."/>
            <person name="Zhao X."/>
            <person name="Boylan J."/>
            <person name="Ott S."/>
            <person name="Bowen H."/>
            <person name="Vavikolanu K."/>
            <person name="Mehta A."/>
            <person name="Aluvathingal J."/>
            <person name="Nadendla S."/>
            <person name="Lowell S."/>
            <person name="Myers T."/>
            <person name="Yan Y."/>
            <person name="Sichtig H."/>
        </authorList>
    </citation>
    <scope>NUCLEOTIDE SEQUENCE [LARGE SCALE GENOMIC DNA]</scope>
    <source>
        <strain evidence="4 5">FDAARGOS_1211</strain>
        <strain evidence="3 6">FDAARGOS_1212</strain>
    </source>
</reference>
<evidence type="ECO:0000313" key="6">
    <source>
        <dbReference type="Proteomes" id="UP000623926"/>
    </source>
</evidence>
<feature type="transmembrane region" description="Helical" evidence="2">
    <location>
        <begin position="489"/>
        <end position="509"/>
    </location>
</feature>
<feature type="transmembrane region" description="Helical" evidence="2">
    <location>
        <begin position="807"/>
        <end position="828"/>
    </location>
</feature>
<organism evidence="3 6">
    <name type="scientific">Streptomyces californicus</name>
    <dbReference type="NCBI Taxonomy" id="67351"/>
    <lineage>
        <taxon>Bacteria</taxon>
        <taxon>Bacillati</taxon>
        <taxon>Actinomycetota</taxon>
        <taxon>Actinomycetes</taxon>
        <taxon>Kitasatosporales</taxon>
        <taxon>Streptomycetaceae</taxon>
        <taxon>Streptomyces</taxon>
    </lineage>
</organism>
<feature type="transmembrane region" description="Helical" evidence="2">
    <location>
        <begin position="909"/>
        <end position="934"/>
    </location>
</feature>
<dbReference type="GeneID" id="63979958"/>
<feature type="transmembrane region" description="Helical" evidence="2">
    <location>
        <begin position="863"/>
        <end position="882"/>
    </location>
</feature>
<dbReference type="PANTHER" id="PTHR30572:SF4">
    <property type="entry name" value="ABC TRANSPORTER PERMEASE YTRF"/>
    <property type="match status" value="1"/>
</dbReference>
<feature type="transmembrane region" description="Helical" evidence="2">
    <location>
        <begin position="411"/>
        <end position="431"/>
    </location>
</feature>
<keyword evidence="2" id="KW-1133">Transmembrane helix</keyword>
<feature type="transmembrane region" description="Helical" evidence="2">
    <location>
        <begin position="545"/>
        <end position="568"/>
    </location>
</feature>
<feature type="region of interest" description="Disordered" evidence="1">
    <location>
        <begin position="676"/>
        <end position="698"/>
    </location>
</feature>
<evidence type="ECO:0000313" key="4">
    <source>
        <dbReference type="EMBL" id="QRV41120.1"/>
    </source>
</evidence>